<sequence>MPRCWHPQYTNSRLNQVAAMFWEPALTTPTFAQKLQQEDENMPSKARVETQRRRRAASTSIPLKNLCQTHDFSLPPLESILNYLPAATCTPRSHHRNSWNPSVTLPKGLLALKPAQIRPRATTIVSGTLPALASPPTPMTTISSLPAELLCLIFESYLAPSSSEDVDTAPDPSTHPFGFLSVSRDYTRTPVPLTHVCRAWRQTAITHRKLWSSIAFALHAPPSTSYSSSSIGGAFDSWGSGKVRLLRLFLTRARGVPLSLAFAASGGGSSSSGSSSPLVREALHYMCRYASSWAELTVDLGRVHGVQIFLEELAAVVRRGARFDALRSLQMQLAVDEEEEENDHDDDEEDVDGLRERDAEMCMLSWRLRVKDVWGLVLRRAPRLEELVLDDEFFVWAEAGDYGICPGYERVCVDDDVTEVEGGMVPWKQLKKLTVNCDSISARKVRSVCAKAVNLEELRVWRVGCDGASDVDLWMQDGSEFHDYAQHGTVTMPRLRTLVVALLAEPAQLLDAMVLPALENMEVSVLALRGHFGSSARRESLGAILEPVDRVVGTAVNGAGVDVVCRVKAGCVEEGDSGVAAMGLRSLERCGARVEVGGKRRCL</sequence>
<reference evidence="2 3" key="1">
    <citation type="journal article" date="2020" name="ISME J.">
        <title>Uncovering the hidden diversity of litter-decomposition mechanisms in mushroom-forming fungi.</title>
        <authorList>
            <person name="Floudas D."/>
            <person name="Bentzer J."/>
            <person name="Ahren D."/>
            <person name="Johansson T."/>
            <person name="Persson P."/>
            <person name="Tunlid A."/>
        </authorList>
    </citation>
    <scope>NUCLEOTIDE SEQUENCE [LARGE SCALE GENOMIC DNA]</scope>
    <source>
        <strain evidence="2 3">CBS 175.51</strain>
    </source>
</reference>
<dbReference type="OrthoDB" id="2899362at2759"/>
<evidence type="ECO:0000313" key="3">
    <source>
        <dbReference type="Proteomes" id="UP000541558"/>
    </source>
</evidence>
<feature type="region of interest" description="Disordered" evidence="1">
    <location>
        <begin position="36"/>
        <end position="57"/>
    </location>
</feature>
<dbReference type="EMBL" id="JAACJK010000001">
    <property type="protein sequence ID" value="KAF5341963.1"/>
    <property type="molecule type" value="Genomic_DNA"/>
</dbReference>
<evidence type="ECO:0000313" key="2">
    <source>
        <dbReference type="EMBL" id="KAF5341963.1"/>
    </source>
</evidence>
<dbReference type="Proteomes" id="UP000541558">
    <property type="component" value="Unassembled WGS sequence"/>
</dbReference>
<evidence type="ECO:0008006" key="4">
    <source>
        <dbReference type="Google" id="ProtNLM"/>
    </source>
</evidence>
<accession>A0A8H5CJG6</accession>
<organism evidence="2 3">
    <name type="scientific">Ephemerocybe angulata</name>
    <dbReference type="NCBI Taxonomy" id="980116"/>
    <lineage>
        <taxon>Eukaryota</taxon>
        <taxon>Fungi</taxon>
        <taxon>Dikarya</taxon>
        <taxon>Basidiomycota</taxon>
        <taxon>Agaricomycotina</taxon>
        <taxon>Agaricomycetes</taxon>
        <taxon>Agaricomycetidae</taxon>
        <taxon>Agaricales</taxon>
        <taxon>Agaricineae</taxon>
        <taxon>Psathyrellaceae</taxon>
        <taxon>Ephemerocybe</taxon>
    </lineage>
</organism>
<evidence type="ECO:0000256" key="1">
    <source>
        <dbReference type="SAM" id="MobiDB-lite"/>
    </source>
</evidence>
<gene>
    <name evidence="2" type="ORF">D9611_001210</name>
</gene>
<dbReference type="Gene3D" id="1.20.1280.50">
    <property type="match status" value="1"/>
</dbReference>
<keyword evidence="3" id="KW-1185">Reference proteome</keyword>
<name>A0A8H5CJG6_9AGAR</name>
<protein>
    <recommendedName>
        <fullName evidence="4">F-box domain-containing protein</fullName>
    </recommendedName>
</protein>
<comment type="caution">
    <text evidence="2">The sequence shown here is derived from an EMBL/GenBank/DDBJ whole genome shotgun (WGS) entry which is preliminary data.</text>
</comment>
<proteinExistence type="predicted"/>
<dbReference type="AlphaFoldDB" id="A0A8H5CJG6"/>